<reference evidence="1" key="2">
    <citation type="submission" date="2020-09" db="EMBL/GenBank/DDBJ databases">
        <authorList>
            <person name="Sun Q."/>
            <person name="Zhou Y."/>
        </authorList>
    </citation>
    <scope>NUCLEOTIDE SEQUENCE</scope>
    <source>
        <strain evidence="1">CGMCC 1.12408</strain>
    </source>
</reference>
<dbReference type="EMBL" id="BMEY01000003">
    <property type="protein sequence ID" value="GGA66185.1"/>
    <property type="molecule type" value="Genomic_DNA"/>
</dbReference>
<name>A0A916W486_9BACI</name>
<reference evidence="1" key="1">
    <citation type="journal article" date="2014" name="Int. J. Syst. Evol. Microbiol.">
        <title>Complete genome sequence of Corynebacterium casei LMG S-19264T (=DSM 44701T), isolated from a smear-ripened cheese.</title>
        <authorList>
            <consortium name="US DOE Joint Genome Institute (JGI-PGF)"/>
            <person name="Walter F."/>
            <person name="Albersmeier A."/>
            <person name="Kalinowski J."/>
            <person name="Ruckert C."/>
        </authorList>
    </citation>
    <scope>NUCLEOTIDE SEQUENCE</scope>
    <source>
        <strain evidence="1">CGMCC 1.12408</strain>
    </source>
</reference>
<evidence type="ECO:0000313" key="2">
    <source>
        <dbReference type="Proteomes" id="UP000613512"/>
    </source>
</evidence>
<comment type="caution">
    <text evidence="1">The sequence shown here is derived from an EMBL/GenBank/DDBJ whole genome shotgun (WGS) entry which is preliminary data.</text>
</comment>
<dbReference type="RefSeq" id="WP_188383356.1">
    <property type="nucleotide sequence ID" value="NZ_BMEY01000003.1"/>
</dbReference>
<organism evidence="1 2">
    <name type="scientific">Ornithinibacillus halotolerans</name>
    <dbReference type="NCBI Taxonomy" id="1274357"/>
    <lineage>
        <taxon>Bacteria</taxon>
        <taxon>Bacillati</taxon>
        <taxon>Bacillota</taxon>
        <taxon>Bacilli</taxon>
        <taxon>Bacillales</taxon>
        <taxon>Bacillaceae</taxon>
        <taxon>Ornithinibacillus</taxon>
    </lineage>
</organism>
<dbReference type="Proteomes" id="UP000613512">
    <property type="component" value="Unassembled WGS sequence"/>
</dbReference>
<accession>A0A916W486</accession>
<dbReference type="AlphaFoldDB" id="A0A916W486"/>
<proteinExistence type="predicted"/>
<evidence type="ECO:0000313" key="1">
    <source>
        <dbReference type="EMBL" id="GGA66185.1"/>
    </source>
</evidence>
<dbReference type="Pfam" id="PF19409">
    <property type="entry name" value="Thiopep_pre"/>
    <property type="match status" value="1"/>
</dbReference>
<protein>
    <recommendedName>
        <fullName evidence="3">Thiazolylpeptide-type bacteriocin</fullName>
    </recommendedName>
</protein>
<gene>
    <name evidence="1" type="ORF">GCM10008025_07520</name>
</gene>
<sequence>MKKLEFELRLEDLDFEDIKVESLMDDNSKGLPEMGASVGGITCCSCCCCVKLS</sequence>
<keyword evidence="2" id="KW-1185">Reference proteome</keyword>
<evidence type="ECO:0008006" key="3">
    <source>
        <dbReference type="Google" id="ProtNLM"/>
    </source>
</evidence>